<comment type="caution">
    <text evidence="2">The sequence shown here is derived from an EMBL/GenBank/DDBJ whole genome shotgun (WGS) entry which is preliminary data.</text>
</comment>
<dbReference type="AlphaFoldDB" id="A0A1G2HF29"/>
<dbReference type="Gene3D" id="1.20.5.110">
    <property type="match status" value="1"/>
</dbReference>
<feature type="region of interest" description="Disordered" evidence="1">
    <location>
        <begin position="52"/>
        <end position="79"/>
    </location>
</feature>
<sequence>MPNENNSELIQFISEKFDEVGEKFEKFENHMSEKFAGADRKVEKLEQKMDSRFDELQTSTDRAVKHHEDNKKEIVSMGNRVERSERNIVKLAEATDTEIEQ</sequence>
<dbReference type="EMBL" id="MHOH01000008">
    <property type="protein sequence ID" value="OGZ61073.1"/>
    <property type="molecule type" value="Genomic_DNA"/>
</dbReference>
<proteinExistence type="predicted"/>
<organism evidence="2 3">
    <name type="scientific">Candidatus Spechtbacteria bacterium RIFCSPLOWO2_01_FULL_43_12</name>
    <dbReference type="NCBI Taxonomy" id="1802162"/>
    <lineage>
        <taxon>Bacteria</taxon>
        <taxon>Candidatus Spechtiibacteriota</taxon>
    </lineage>
</organism>
<accession>A0A1G2HF29</accession>
<gene>
    <name evidence="2" type="ORF">A2919_02485</name>
</gene>
<feature type="compositionally biased region" description="Basic and acidic residues" evidence="1">
    <location>
        <begin position="62"/>
        <end position="79"/>
    </location>
</feature>
<reference evidence="2 3" key="1">
    <citation type="journal article" date="2016" name="Nat. Commun.">
        <title>Thousands of microbial genomes shed light on interconnected biogeochemical processes in an aquifer system.</title>
        <authorList>
            <person name="Anantharaman K."/>
            <person name="Brown C.T."/>
            <person name="Hug L.A."/>
            <person name="Sharon I."/>
            <person name="Castelle C.J."/>
            <person name="Probst A.J."/>
            <person name="Thomas B.C."/>
            <person name="Singh A."/>
            <person name="Wilkins M.J."/>
            <person name="Karaoz U."/>
            <person name="Brodie E.L."/>
            <person name="Williams K.H."/>
            <person name="Hubbard S.S."/>
            <person name="Banfield J.F."/>
        </authorList>
    </citation>
    <scope>NUCLEOTIDE SEQUENCE [LARGE SCALE GENOMIC DNA]</scope>
</reference>
<evidence type="ECO:0000256" key="1">
    <source>
        <dbReference type="SAM" id="MobiDB-lite"/>
    </source>
</evidence>
<protein>
    <submittedName>
        <fullName evidence="2">Uncharacterized protein</fullName>
    </submittedName>
</protein>
<name>A0A1G2HF29_9BACT</name>
<evidence type="ECO:0000313" key="3">
    <source>
        <dbReference type="Proteomes" id="UP000178835"/>
    </source>
</evidence>
<evidence type="ECO:0000313" key="2">
    <source>
        <dbReference type="EMBL" id="OGZ61073.1"/>
    </source>
</evidence>
<dbReference type="Proteomes" id="UP000178835">
    <property type="component" value="Unassembled WGS sequence"/>
</dbReference>